<accession>A0AA86QQ00</accession>
<dbReference type="AlphaFoldDB" id="A0AA86QQ00"/>
<name>A0AA86QQ00_9EUKA</name>
<evidence type="ECO:0000313" key="4">
    <source>
        <dbReference type="Proteomes" id="UP001642409"/>
    </source>
</evidence>
<feature type="compositionally biased region" description="Low complexity" evidence="1">
    <location>
        <begin position="195"/>
        <end position="209"/>
    </location>
</feature>
<dbReference type="EMBL" id="CAXDID020000166">
    <property type="protein sequence ID" value="CAL6045822.1"/>
    <property type="molecule type" value="Genomic_DNA"/>
</dbReference>
<evidence type="ECO:0000256" key="1">
    <source>
        <dbReference type="SAM" id="MobiDB-lite"/>
    </source>
</evidence>
<dbReference type="Proteomes" id="UP001642409">
    <property type="component" value="Unassembled WGS sequence"/>
</dbReference>
<gene>
    <name evidence="3" type="ORF">HINF_LOCUS41410</name>
    <name evidence="2" type="ORF">HINF_LOCUS45952</name>
</gene>
<keyword evidence="4" id="KW-1185">Reference proteome</keyword>
<reference evidence="2" key="1">
    <citation type="submission" date="2023-06" db="EMBL/GenBank/DDBJ databases">
        <authorList>
            <person name="Kurt Z."/>
        </authorList>
    </citation>
    <scope>NUCLEOTIDE SEQUENCE</scope>
</reference>
<reference evidence="3 4" key="2">
    <citation type="submission" date="2024-07" db="EMBL/GenBank/DDBJ databases">
        <authorList>
            <person name="Akdeniz Z."/>
        </authorList>
    </citation>
    <scope>NUCLEOTIDE SEQUENCE [LARGE SCALE GENOMIC DNA]</scope>
</reference>
<evidence type="ECO:0000313" key="2">
    <source>
        <dbReference type="EMBL" id="CAI9958307.1"/>
    </source>
</evidence>
<evidence type="ECO:0000313" key="3">
    <source>
        <dbReference type="EMBL" id="CAL6045822.1"/>
    </source>
</evidence>
<comment type="caution">
    <text evidence="2">The sequence shown here is derived from an EMBL/GenBank/DDBJ whole genome shotgun (WGS) entry which is preliminary data.</text>
</comment>
<protein>
    <submittedName>
        <fullName evidence="3">Hypothetical_protein</fullName>
    </submittedName>
</protein>
<proteinExistence type="predicted"/>
<feature type="region of interest" description="Disordered" evidence="1">
    <location>
        <begin position="181"/>
        <end position="214"/>
    </location>
</feature>
<dbReference type="EMBL" id="CATOUU010000905">
    <property type="protein sequence ID" value="CAI9958307.1"/>
    <property type="molecule type" value="Genomic_DNA"/>
</dbReference>
<organism evidence="2">
    <name type="scientific">Hexamita inflata</name>
    <dbReference type="NCBI Taxonomy" id="28002"/>
    <lineage>
        <taxon>Eukaryota</taxon>
        <taxon>Metamonada</taxon>
        <taxon>Diplomonadida</taxon>
        <taxon>Hexamitidae</taxon>
        <taxon>Hexamitinae</taxon>
        <taxon>Hexamita</taxon>
    </lineage>
</organism>
<sequence>MTAQQLKDIISELSVAIISQANVQVTKKYRSDQLICVKQLDNLQNALEFYQTNQIKYTQSLMVFKKFDDILKNITTVDNQDYIIKFVDKNLHQPTKTDKQYKEFILTLEKNIKDDRKIYCDIEKNILDSNSYYNLLHKDYKIQITKGSLKQISTLINYFDSLQEKCDKYVQKCLGLQTSVDSQNEPEQHQDDIQDVQQQDENHNQEQNQASNDQFVTKKDLEEALKKISQEFKDLIMQQTVQFNQKIDEKFPQVALIEQGGIVPQTLINILGEQE</sequence>